<dbReference type="GO" id="GO:0006310">
    <property type="term" value="P:DNA recombination"/>
    <property type="evidence" value="ECO:0007669"/>
    <property type="project" value="TreeGrafter"/>
</dbReference>
<evidence type="ECO:0000256" key="1">
    <source>
        <dbReference type="ARBA" id="ARBA00005446"/>
    </source>
</evidence>
<name>A0AA91Z0A6_NIACI</name>
<dbReference type="SUPFAM" id="SSF52540">
    <property type="entry name" value="P-loop containing nucleoside triphosphate hydrolases"/>
    <property type="match status" value="1"/>
</dbReference>
<dbReference type="PROSITE" id="PS51192">
    <property type="entry name" value="HELICASE_ATP_BIND_1"/>
    <property type="match status" value="1"/>
</dbReference>
<dbReference type="AlphaFoldDB" id="A0AA91Z0A6"/>
<comment type="caution">
    <text evidence="10">The sequence shown here is derived from an EMBL/GenBank/DDBJ whole genome shotgun (WGS) entry which is preliminary data.</text>
</comment>
<dbReference type="GO" id="GO:0005524">
    <property type="term" value="F:ATP binding"/>
    <property type="evidence" value="ECO:0007669"/>
    <property type="project" value="UniProtKB-KW"/>
</dbReference>
<dbReference type="EMBL" id="NPBQ01000081">
    <property type="protein sequence ID" value="PAD82762.1"/>
    <property type="molecule type" value="Genomic_DNA"/>
</dbReference>
<evidence type="ECO:0000259" key="8">
    <source>
        <dbReference type="PROSITE" id="PS51192"/>
    </source>
</evidence>
<proteinExistence type="inferred from homology"/>
<evidence type="ECO:0000256" key="5">
    <source>
        <dbReference type="ARBA" id="ARBA00023235"/>
    </source>
</evidence>
<keyword evidence="5" id="KW-0413">Isomerase</keyword>
<dbReference type="GO" id="GO:0005737">
    <property type="term" value="C:cytoplasm"/>
    <property type="evidence" value="ECO:0007669"/>
    <property type="project" value="TreeGrafter"/>
</dbReference>
<dbReference type="PANTHER" id="PTHR13710">
    <property type="entry name" value="DNA HELICASE RECQ FAMILY MEMBER"/>
    <property type="match status" value="1"/>
</dbReference>
<dbReference type="SMART" id="SM00487">
    <property type="entry name" value="DEXDc"/>
    <property type="match status" value="1"/>
</dbReference>
<dbReference type="CDD" id="cd17920">
    <property type="entry name" value="DEXHc_RecQ"/>
    <property type="match status" value="1"/>
</dbReference>
<comment type="similarity">
    <text evidence="1">Belongs to the helicase family. RecQ subfamily.</text>
</comment>
<dbReference type="InterPro" id="IPR001650">
    <property type="entry name" value="Helicase_C-like"/>
</dbReference>
<feature type="domain" description="Helicase ATP-binding" evidence="8">
    <location>
        <begin position="320"/>
        <end position="512"/>
    </location>
</feature>
<organism evidence="10 11">
    <name type="scientific">Niallia circulans</name>
    <name type="common">Bacillus circulans</name>
    <dbReference type="NCBI Taxonomy" id="1397"/>
    <lineage>
        <taxon>Bacteria</taxon>
        <taxon>Bacillati</taxon>
        <taxon>Bacillota</taxon>
        <taxon>Bacilli</taxon>
        <taxon>Bacillales</taxon>
        <taxon>Bacillaceae</taxon>
        <taxon>Niallia</taxon>
    </lineage>
</organism>
<evidence type="ECO:0000256" key="2">
    <source>
        <dbReference type="ARBA" id="ARBA00022741"/>
    </source>
</evidence>
<dbReference type="Gene3D" id="3.40.50.300">
    <property type="entry name" value="P-loop containing nucleotide triphosphate hydrolases"/>
    <property type="match status" value="2"/>
</dbReference>
<dbReference type="RefSeq" id="WP_095330779.1">
    <property type="nucleotide sequence ID" value="NZ_NPBQ01000081.1"/>
</dbReference>
<keyword evidence="2" id="KW-0547">Nucleotide-binding</keyword>
<accession>A0AA91Z0A6</accession>
<evidence type="ECO:0000259" key="9">
    <source>
        <dbReference type="PROSITE" id="PS51194"/>
    </source>
</evidence>
<dbReference type="InterPro" id="IPR027417">
    <property type="entry name" value="P-loop_NTPase"/>
</dbReference>
<sequence length="1125" mass="131438">MLKNIFLKEFQKLKNQFSDEKKVTFVFKGFPHDWLQLLEQDKLLSIGLDTSLNVLNSQRQELIVQFVTTILEGNNKWLTFEEFATIPSDNFQAFTKTIIINNNFFDSYFPLEYEVPAHHIELNQREDESDQDLEYGYLNNYYSSIELSDNGNYFVSYIDEEKYEQAPLFLNSETPLEYDSIEDDVPFVEVGAEMSLGFYDLLKSLHQKDIPKEIYLSWINYKNANYTAQINLDKIKVLKNYFPDLKVYRVLKIVPDQLIVPEREQAYLDILKKYWGYNSYRQLRVYKNVDSLTDKKATVNISQMQIIDSIVTQAEQAKYNEDVPDFRDIFVTAPTGAGKSVMFQVPAIYLAEKYNLLTIVISPLIGLMKDQVYNLQEKNVTFSATINSEISPVEKANIAQRIANNEISILYISPETLLSRADITALIGDREIGLFVIDEAHIVTTWGKAFRADYWYLGDYLQKIRRGIKYKDGKRVEETTSKHRFPIATFTATAIYGGIEDMYAETRDSLLLNNPINYFGYVKRDNIHININKVKKEASTDNEYLKIKHTLLLKNIEFELNHGKKVLIYFPLVKSIFNFKSYLETYADQSILDQISEYYGRLKKEEKNENFLRFKDGNSKIMLATKAFGMGIDIPNIDTVIHFAPTGNVCDYVQEIGRAARDLDIGQASFSFLKEDFKHVNRLHGISTLKKSQLIQVMQKILDLYKQRSGQKNARHLLVNAEEFYYIFQGKKDDAGTVNNDQLDNQLKTALLIIEKGFINSPMKYSPIVARPRSIFSVEYFKVPKEQESLLIQQYGKYIEKHCNLSDDNYSSVYKVNLDDLWKELYSKHSFPNFKRLLHEKADDLKSKTLTKLESIFIINLKLNNRYKAHFLQDLEKGLEQLNRIFSSYIIKRKVFTHEDIEADVVKSLNFSSYKSESFVIQLFESITQYENIMNSSSTQRTNILIKNEYRNKTSYKILPSFTGFTNFILNEAKKILHNSAEINQENYLEYYIRKQDKVGTAKLFLVLGIIEMMNLALYEVKGGDHPQIYIRVGSQYQIEKVLKTPKNYRNSILDNVHERHNTSVEMLKFIFENEQLETKEFWNYIEEYFLGELPKEVEQTLEKKKIERMKKYRKTSSGVSENSM</sequence>
<evidence type="ECO:0000313" key="10">
    <source>
        <dbReference type="EMBL" id="PAD82762.1"/>
    </source>
</evidence>
<dbReference type="InterPro" id="IPR014001">
    <property type="entry name" value="Helicase_ATP-bd"/>
</dbReference>
<dbReference type="GO" id="GO:0043138">
    <property type="term" value="F:3'-5' DNA helicase activity"/>
    <property type="evidence" value="ECO:0007669"/>
    <property type="project" value="UniProtKB-EC"/>
</dbReference>
<dbReference type="Pfam" id="PF00271">
    <property type="entry name" value="Helicase_C"/>
    <property type="match status" value="1"/>
</dbReference>
<evidence type="ECO:0000313" key="11">
    <source>
        <dbReference type="Proteomes" id="UP000216961"/>
    </source>
</evidence>
<comment type="catalytic activity">
    <reaction evidence="6">
        <text>Couples ATP hydrolysis with the unwinding of duplex DNA by translocating in the 3'-5' direction.</text>
        <dbReference type="EC" id="5.6.2.4"/>
    </reaction>
</comment>
<dbReference type="GO" id="GO:0003677">
    <property type="term" value="F:DNA binding"/>
    <property type="evidence" value="ECO:0007669"/>
    <property type="project" value="UniProtKB-KW"/>
</dbReference>
<dbReference type="GO" id="GO:0005694">
    <property type="term" value="C:chromosome"/>
    <property type="evidence" value="ECO:0007669"/>
    <property type="project" value="TreeGrafter"/>
</dbReference>
<protein>
    <recommendedName>
        <fullName evidence="7">DNA 3'-5' helicase</fullName>
        <ecNumber evidence="7">5.6.2.4</ecNumber>
    </recommendedName>
</protein>
<keyword evidence="4" id="KW-0238">DNA-binding</keyword>
<dbReference type="GO" id="GO:0009378">
    <property type="term" value="F:four-way junction helicase activity"/>
    <property type="evidence" value="ECO:0007669"/>
    <property type="project" value="TreeGrafter"/>
</dbReference>
<dbReference type="Pfam" id="PF00270">
    <property type="entry name" value="DEAD"/>
    <property type="match status" value="1"/>
</dbReference>
<reference evidence="10 11" key="1">
    <citation type="submission" date="2017-07" db="EMBL/GenBank/DDBJ databases">
        <title>Isolation and whole genome analysis of endospore-forming bacteria from heroin.</title>
        <authorList>
            <person name="Kalinowski J."/>
            <person name="Ahrens B."/>
            <person name="Al-Dilaimi A."/>
            <person name="Winkler A."/>
            <person name="Wibberg D."/>
            <person name="Schleenbecker U."/>
            <person name="Ruckert C."/>
            <person name="Wolfel R."/>
            <person name="Grass G."/>
        </authorList>
    </citation>
    <scope>NUCLEOTIDE SEQUENCE [LARGE SCALE GENOMIC DNA]</scope>
    <source>
        <strain evidence="10 11">7521-2</strain>
    </source>
</reference>
<keyword evidence="3" id="KW-0067">ATP-binding</keyword>
<dbReference type="EC" id="5.6.2.4" evidence="7"/>
<dbReference type="PANTHER" id="PTHR13710:SF105">
    <property type="entry name" value="ATP-DEPENDENT DNA HELICASE Q1"/>
    <property type="match status" value="1"/>
</dbReference>
<feature type="domain" description="Helicase C-terminal" evidence="9">
    <location>
        <begin position="552"/>
        <end position="705"/>
    </location>
</feature>
<evidence type="ECO:0000256" key="6">
    <source>
        <dbReference type="ARBA" id="ARBA00034617"/>
    </source>
</evidence>
<dbReference type="Proteomes" id="UP000216961">
    <property type="component" value="Unassembled WGS sequence"/>
</dbReference>
<dbReference type="GO" id="GO:0006281">
    <property type="term" value="P:DNA repair"/>
    <property type="evidence" value="ECO:0007669"/>
    <property type="project" value="TreeGrafter"/>
</dbReference>
<gene>
    <name evidence="10" type="ORF">CHH57_13170</name>
</gene>
<evidence type="ECO:0000256" key="3">
    <source>
        <dbReference type="ARBA" id="ARBA00022840"/>
    </source>
</evidence>
<evidence type="ECO:0000256" key="4">
    <source>
        <dbReference type="ARBA" id="ARBA00023125"/>
    </source>
</evidence>
<dbReference type="InterPro" id="IPR011545">
    <property type="entry name" value="DEAD/DEAH_box_helicase_dom"/>
</dbReference>
<evidence type="ECO:0000256" key="7">
    <source>
        <dbReference type="ARBA" id="ARBA00034808"/>
    </source>
</evidence>
<dbReference type="PROSITE" id="PS51194">
    <property type="entry name" value="HELICASE_CTER"/>
    <property type="match status" value="1"/>
</dbReference>
<dbReference type="SMART" id="SM00490">
    <property type="entry name" value="HELICc"/>
    <property type="match status" value="1"/>
</dbReference>